<accession>A0A0D0CIG0</accession>
<dbReference type="AlphaFoldDB" id="A0A0D0CIG0"/>
<proteinExistence type="predicted"/>
<name>A0A0D0CIG0_9AGAR</name>
<dbReference type="OrthoDB" id="3051317at2759"/>
<sequence>MAAISFLKGDTAIWATPIAENITQVNNWTQGVTLTYPDWNTFKAAFKAHFETADVVVDAKESLKHLWQGRNTVTHYTATFKQHASCTGYSDEDLQDCFYEHPADQIKNALVASQVNTNSLKDLINEAICIDNQQISHAREKGKFIVNTPTITAFNPAPFVAPTRDPNAMDVDATTTLVDPELIARPMDTMRQGTFCTAAATSTTPEPSTSTIAAATSATPLPTADFAQILQQLNANQQALAAQIAELHQNF</sequence>
<reference evidence="2 3" key="1">
    <citation type="submission" date="2014-04" db="EMBL/GenBank/DDBJ databases">
        <title>Evolutionary Origins and Diversification of the Mycorrhizal Mutualists.</title>
        <authorList>
            <consortium name="DOE Joint Genome Institute"/>
            <consortium name="Mycorrhizal Genomics Consortium"/>
            <person name="Kohler A."/>
            <person name="Kuo A."/>
            <person name="Nagy L.G."/>
            <person name="Floudas D."/>
            <person name="Copeland A."/>
            <person name="Barry K.W."/>
            <person name="Cichocki N."/>
            <person name="Veneault-Fourrey C."/>
            <person name="LaButti K."/>
            <person name="Lindquist E.A."/>
            <person name="Lipzen A."/>
            <person name="Lundell T."/>
            <person name="Morin E."/>
            <person name="Murat C."/>
            <person name="Riley R."/>
            <person name="Ohm R."/>
            <person name="Sun H."/>
            <person name="Tunlid A."/>
            <person name="Henrissat B."/>
            <person name="Grigoriev I.V."/>
            <person name="Hibbett D.S."/>
            <person name="Martin F."/>
        </authorList>
    </citation>
    <scope>NUCLEOTIDE SEQUENCE [LARGE SCALE GENOMIC DNA]</scope>
    <source>
        <strain evidence="2 3">FD-317 M1</strain>
    </source>
</reference>
<protein>
    <recommendedName>
        <fullName evidence="1">Retrotransposon gag domain-containing protein</fullName>
    </recommendedName>
</protein>
<keyword evidence="3" id="KW-1185">Reference proteome</keyword>
<dbReference type="Proteomes" id="UP000053593">
    <property type="component" value="Unassembled WGS sequence"/>
</dbReference>
<dbReference type="InterPro" id="IPR005162">
    <property type="entry name" value="Retrotrans_gag_dom"/>
</dbReference>
<organism evidence="2 3">
    <name type="scientific">Collybiopsis luxurians FD-317 M1</name>
    <dbReference type="NCBI Taxonomy" id="944289"/>
    <lineage>
        <taxon>Eukaryota</taxon>
        <taxon>Fungi</taxon>
        <taxon>Dikarya</taxon>
        <taxon>Basidiomycota</taxon>
        <taxon>Agaricomycotina</taxon>
        <taxon>Agaricomycetes</taxon>
        <taxon>Agaricomycetidae</taxon>
        <taxon>Agaricales</taxon>
        <taxon>Marasmiineae</taxon>
        <taxon>Omphalotaceae</taxon>
        <taxon>Collybiopsis</taxon>
        <taxon>Collybiopsis luxurians</taxon>
    </lineage>
</organism>
<dbReference type="Pfam" id="PF03732">
    <property type="entry name" value="Retrotrans_gag"/>
    <property type="match status" value="1"/>
</dbReference>
<evidence type="ECO:0000259" key="1">
    <source>
        <dbReference type="Pfam" id="PF03732"/>
    </source>
</evidence>
<dbReference type="HOGENOM" id="CLU_1107248_0_0_1"/>
<dbReference type="EMBL" id="KN834812">
    <property type="protein sequence ID" value="KIK54793.1"/>
    <property type="molecule type" value="Genomic_DNA"/>
</dbReference>
<evidence type="ECO:0000313" key="2">
    <source>
        <dbReference type="EMBL" id="KIK54793.1"/>
    </source>
</evidence>
<evidence type="ECO:0000313" key="3">
    <source>
        <dbReference type="Proteomes" id="UP000053593"/>
    </source>
</evidence>
<gene>
    <name evidence="2" type="ORF">GYMLUDRAFT_249147</name>
</gene>
<feature type="domain" description="Retrotransposon gag" evidence="1">
    <location>
        <begin position="3"/>
        <end position="99"/>
    </location>
</feature>